<reference evidence="9 10" key="1">
    <citation type="submission" date="2016-03" db="EMBL/GenBank/DDBJ databases">
        <title>How can Kluyveromyces marxianus grow so fast - potential evolutionary course in Saccharomyces Complex revealed by comparative genomics.</title>
        <authorList>
            <person name="Mo W."/>
            <person name="Lu W."/>
            <person name="Yang X."/>
            <person name="Qi J."/>
            <person name="Lv H."/>
        </authorList>
    </citation>
    <scope>NUCLEOTIDE SEQUENCE [LARGE SCALE GENOMIC DNA]</scope>
    <source>
        <strain evidence="9 10">FIM1</strain>
    </source>
</reference>
<proteinExistence type="inferred from homology"/>
<dbReference type="Gene3D" id="3.40.50.1440">
    <property type="entry name" value="Tubulin/FtsZ, GTPase domain"/>
    <property type="match status" value="1"/>
</dbReference>
<dbReference type="Pfam" id="PF10644">
    <property type="entry name" value="Misat_Tub_SegII"/>
    <property type="match status" value="1"/>
</dbReference>
<dbReference type="EMBL" id="CP015057">
    <property type="protein sequence ID" value="QGN16178.1"/>
    <property type="molecule type" value="Genomic_DNA"/>
</dbReference>
<evidence type="ECO:0000259" key="7">
    <source>
        <dbReference type="Pfam" id="PF10644"/>
    </source>
</evidence>
<name>A0ABX6F155_KLUMA</name>
<evidence type="ECO:0000256" key="4">
    <source>
        <dbReference type="ARBA" id="ARBA00014097"/>
    </source>
</evidence>
<evidence type="ECO:0000259" key="8">
    <source>
        <dbReference type="Pfam" id="PF14881"/>
    </source>
</evidence>
<dbReference type="SUPFAM" id="SSF52490">
    <property type="entry name" value="Tubulin nucleotide-binding domain-like"/>
    <property type="match status" value="1"/>
</dbReference>
<dbReference type="Pfam" id="PF14881">
    <property type="entry name" value="Tubulin_3"/>
    <property type="match status" value="1"/>
</dbReference>
<dbReference type="Proteomes" id="UP000422736">
    <property type="component" value="Chromosome 4"/>
</dbReference>
<dbReference type="InterPro" id="IPR036525">
    <property type="entry name" value="Tubulin/FtsZ_GTPase_sf"/>
</dbReference>
<comment type="similarity">
    <text evidence="3">Belongs to the misato family.</text>
</comment>
<dbReference type="InterPro" id="IPR029209">
    <property type="entry name" value="DML1/Misato_tubulin"/>
</dbReference>
<evidence type="ECO:0000313" key="9">
    <source>
        <dbReference type="EMBL" id="QGN16178.1"/>
    </source>
</evidence>
<evidence type="ECO:0000256" key="6">
    <source>
        <dbReference type="ARBA" id="ARBA00023128"/>
    </source>
</evidence>
<sequence>MQEIINVSLSHRSNHLISQFYNCLEPLLYDADHENDVFLNQSVDKVNKTVSYTPRALLWDAKLGNGSLGTYQYVSENDHVDSLKREDDKNVLNTAQTVQTHDRIRKSPYQLALDQGNAQLPKLNDDIAQYWSDYSKLIYDPSSFNLLQDWYHDSEHQSNAPNFQNLHQVYFDKYEVGLEQFKERYSNEFFDNNLHLQLEKCDNLQGFNIVTEVDDAWGGFAASLLMELKDELPKVSYFTYAWNKDDVVSLKEPIHSTKTKFQALCNKIRATISLVQESDLFFPIYADSKKSFWQSTGETVLLFDSINSIFHGSRKHSSTDINVRKMSHLTDVLTLGESKRNIVSKLNVDHYTSYSFYERLPYYKNSKGQSSFTFTECEIDRVCHDKATKFHFNTYPWTNSDTVPESHRVCTEAILGVTEKSRDVFKTWEDLVSRYFRYDSDREELKDNLATISQEYEHGFYDDEDSGLDM</sequence>
<feature type="domain" description="DML1/Misato tubulin" evidence="8">
    <location>
        <begin position="121"/>
        <end position="300"/>
    </location>
</feature>
<evidence type="ECO:0000256" key="1">
    <source>
        <dbReference type="ARBA" id="ARBA00003757"/>
    </source>
</evidence>
<keyword evidence="10" id="KW-1185">Reference proteome</keyword>
<dbReference type="PANTHER" id="PTHR13391:SF0">
    <property type="entry name" value="PROTEIN MISATO HOMOLOG 1"/>
    <property type="match status" value="1"/>
</dbReference>
<dbReference type="InterPro" id="IPR049942">
    <property type="entry name" value="DML1/Misato"/>
</dbReference>
<keyword evidence="6" id="KW-0496">Mitochondrion</keyword>
<evidence type="ECO:0000256" key="5">
    <source>
        <dbReference type="ARBA" id="ARBA00022030"/>
    </source>
</evidence>
<feature type="domain" description="Misato Segment II tubulin-like" evidence="7">
    <location>
        <begin position="2"/>
        <end position="115"/>
    </location>
</feature>
<gene>
    <name evidence="9" type="primary">DML1</name>
    <name evidence="9" type="ORF">FIM1_2880</name>
</gene>
<evidence type="ECO:0000256" key="3">
    <source>
        <dbReference type="ARBA" id="ARBA00008507"/>
    </source>
</evidence>
<organism evidence="9 10">
    <name type="scientific">Kluyveromyces marxianus</name>
    <name type="common">Yeast</name>
    <name type="synonym">Candida kefyr</name>
    <dbReference type="NCBI Taxonomy" id="4911"/>
    <lineage>
        <taxon>Eukaryota</taxon>
        <taxon>Fungi</taxon>
        <taxon>Dikarya</taxon>
        <taxon>Ascomycota</taxon>
        <taxon>Saccharomycotina</taxon>
        <taxon>Saccharomycetes</taxon>
        <taxon>Saccharomycetales</taxon>
        <taxon>Saccharomycetaceae</taxon>
        <taxon>Kluyveromyces</taxon>
    </lineage>
</organism>
<evidence type="ECO:0000313" key="10">
    <source>
        <dbReference type="Proteomes" id="UP000422736"/>
    </source>
</evidence>
<dbReference type="PANTHER" id="PTHR13391">
    <property type="entry name" value="MITOCHONDRIAL DISTRIBUTION REGULATOR MISATO"/>
    <property type="match status" value="1"/>
</dbReference>
<comment type="subcellular location">
    <subcellularLocation>
        <location evidence="2">Mitochondrion</location>
    </subcellularLocation>
</comment>
<evidence type="ECO:0000256" key="2">
    <source>
        <dbReference type="ARBA" id="ARBA00004173"/>
    </source>
</evidence>
<protein>
    <recommendedName>
        <fullName evidence="4">Protein DML1</fullName>
    </recommendedName>
    <alternativeName>
        <fullName evidence="5">Protein dml1</fullName>
    </alternativeName>
</protein>
<comment type="function">
    <text evidence="1">Involved in the partitioning of the mitochondrial organelle and mitochondrial DNA (mtDNA) inheritance.</text>
</comment>
<dbReference type="InterPro" id="IPR019605">
    <property type="entry name" value="Misato_II_tubulin-like"/>
</dbReference>
<accession>A0ABX6F155</accession>